<dbReference type="SUPFAM" id="SSF51445">
    <property type="entry name" value="(Trans)glycosidases"/>
    <property type="match status" value="1"/>
</dbReference>
<dbReference type="InterPro" id="IPR017853">
    <property type="entry name" value="GH"/>
</dbReference>
<keyword evidence="3" id="KW-0326">Glycosidase</keyword>
<reference evidence="6" key="1">
    <citation type="submission" date="2015-11" db="EMBL/GenBank/DDBJ databases">
        <title>De novo transcriptome assembly of four potential Pierce s Disease insect vectors from Arizona vineyards.</title>
        <authorList>
            <person name="Tassone E.E."/>
        </authorList>
    </citation>
    <scope>NUCLEOTIDE SEQUENCE</scope>
</reference>
<proteinExistence type="inferred from homology"/>
<evidence type="ECO:0000256" key="4">
    <source>
        <dbReference type="RuleBase" id="RU003690"/>
    </source>
</evidence>
<dbReference type="AlphaFoldDB" id="A0A1B6ILM3"/>
<dbReference type="PANTHER" id="PTHR10353:SF36">
    <property type="entry name" value="LP05116P"/>
    <property type="match status" value="1"/>
</dbReference>
<dbReference type="GO" id="GO:0004553">
    <property type="term" value="F:hydrolase activity, hydrolyzing O-glycosyl compounds"/>
    <property type="evidence" value="ECO:0007669"/>
    <property type="project" value="InterPro"/>
</dbReference>
<feature type="non-terminal residue" evidence="6">
    <location>
        <position position="109"/>
    </location>
</feature>
<feature type="transmembrane region" description="Helical" evidence="5">
    <location>
        <begin position="12"/>
        <end position="32"/>
    </location>
</feature>
<keyword evidence="5" id="KW-0472">Membrane</keyword>
<comment type="similarity">
    <text evidence="1 4">Belongs to the glycosyl hydrolase 1 family.</text>
</comment>
<dbReference type="Gene3D" id="3.20.20.80">
    <property type="entry name" value="Glycosidases"/>
    <property type="match status" value="1"/>
</dbReference>
<dbReference type="EMBL" id="GECU01019892">
    <property type="protein sequence ID" value="JAS87814.1"/>
    <property type="molecule type" value="Transcribed_RNA"/>
</dbReference>
<evidence type="ECO:0008006" key="7">
    <source>
        <dbReference type="Google" id="ProtNLM"/>
    </source>
</evidence>
<accession>A0A1B6ILM3</accession>
<keyword evidence="2" id="KW-0378">Hydrolase</keyword>
<organism evidence="6">
    <name type="scientific">Homalodisca liturata</name>
    <dbReference type="NCBI Taxonomy" id="320908"/>
    <lineage>
        <taxon>Eukaryota</taxon>
        <taxon>Metazoa</taxon>
        <taxon>Ecdysozoa</taxon>
        <taxon>Arthropoda</taxon>
        <taxon>Hexapoda</taxon>
        <taxon>Insecta</taxon>
        <taxon>Pterygota</taxon>
        <taxon>Neoptera</taxon>
        <taxon>Paraneoptera</taxon>
        <taxon>Hemiptera</taxon>
        <taxon>Auchenorrhyncha</taxon>
        <taxon>Membracoidea</taxon>
        <taxon>Cicadellidae</taxon>
        <taxon>Cicadellinae</taxon>
        <taxon>Proconiini</taxon>
        <taxon>Homalodisca</taxon>
    </lineage>
</organism>
<sequence>MSTQRNQLCTRSVITVMAVVALGTVAVTIFLATRQLWAATPTTNNLRALPPGFMLSCATSAYQVEGAWNEDGKGESVWDNFTHKYPDRVEGRETGDVACDSYHKYKEDV</sequence>
<evidence type="ECO:0000313" key="6">
    <source>
        <dbReference type="EMBL" id="JAS87814.1"/>
    </source>
</evidence>
<evidence type="ECO:0000256" key="2">
    <source>
        <dbReference type="ARBA" id="ARBA00022801"/>
    </source>
</evidence>
<dbReference type="GO" id="GO:0005975">
    <property type="term" value="P:carbohydrate metabolic process"/>
    <property type="evidence" value="ECO:0007669"/>
    <property type="project" value="InterPro"/>
</dbReference>
<gene>
    <name evidence="6" type="ORF">g.5350</name>
</gene>
<dbReference type="PANTHER" id="PTHR10353">
    <property type="entry name" value="GLYCOSYL HYDROLASE"/>
    <property type="match status" value="1"/>
</dbReference>
<keyword evidence="5" id="KW-1133">Transmembrane helix</keyword>
<dbReference type="Pfam" id="PF00232">
    <property type="entry name" value="Glyco_hydro_1"/>
    <property type="match status" value="1"/>
</dbReference>
<evidence type="ECO:0000256" key="1">
    <source>
        <dbReference type="ARBA" id="ARBA00010838"/>
    </source>
</evidence>
<evidence type="ECO:0000256" key="5">
    <source>
        <dbReference type="SAM" id="Phobius"/>
    </source>
</evidence>
<dbReference type="InterPro" id="IPR001360">
    <property type="entry name" value="Glyco_hydro_1"/>
</dbReference>
<keyword evidence="5" id="KW-0812">Transmembrane</keyword>
<name>A0A1B6ILM3_9HEMI</name>
<evidence type="ECO:0000256" key="3">
    <source>
        <dbReference type="ARBA" id="ARBA00023295"/>
    </source>
</evidence>
<protein>
    <recommendedName>
        <fullName evidence="7">Thioglucosidase</fullName>
    </recommendedName>
</protein>